<dbReference type="AlphaFoldDB" id="A0A397T9X2"/>
<organism evidence="1 2">
    <name type="scientific">Glomus cerebriforme</name>
    <dbReference type="NCBI Taxonomy" id="658196"/>
    <lineage>
        <taxon>Eukaryota</taxon>
        <taxon>Fungi</taxon>
        <taxon>Fungi incertae sedis</taxon>
        <taxon>Mucoromycota</taxon>
        <taxon>Glomeromycotina</taxon>
        <taxon>Glomeromycetes</taxon>
        <taxon>Glomerales</taxon>
        <taxon>Glomeraceae</taxon>
        <taxon>Glomus</taxon>
    </lineage>
</organism>
<dbReference type="OrthoDB" id="2368109at2759"/>
<reference evidence="1 2" key="1">
    <citation type="submission" date="2018-06" db="EMBL/GenBank/DDBJ databases">
        <title>Comparative genomics reveals the genomic features of Rhizophagus irregularis, R. cerebriforme, R. diaphanum and Gigaspora rosea, and their symbiotic lifestyle signature.</title>
        <authorList>
            <person name="Morin E."/>
            <person name="San Clemente H."/>
            <person name="Chen E.C.H."/>
            <person name="De La Providencia I."/>
            <person name="Hainaut M."/>
            <person name="Kuo A."/>
            <person name="Kohler A."/>
            <person name="Murat C."/>
            <person name="Tang N."/>
            <person name="Roy S."/>
            <person name="Loubradou J."/>
            <person name="Henrissat B."/>
            <person name="Grigoriev I.V."/>
            <person name="Corradi N."/>
            <person name="Roux C."/>
            <person name="Martin F.M."/>
        </authorList>
    </citation>
    <scope>NUCLEOTIDE SEQUENCE [LARGE SCALE GENOMIC DNA]</scope>
    <source>
        <strain evidence="1 2">DAOM 227022</strain>
    </source>
</reference>
<gene>
    <name evidence="1" type="ORF">C1645_758429</name>
</gene>
<comment type="caution">
    <text evidence="1">The sequence shown here is derived from an EMBL/GenBank/DDBJ whole genome shotgun (WGS) entry which is preliminary data.</text>
</comment>
<evidence type="ECO:0000313" key="1">
    <source>
        <dbReference type="EMBL" id="RIA95060.1"/>
    </source>
</evidence>
<dbReference type="EMBL" id="QKYT01000068">
    <property type="protein sequence ID" value="RIA95060.1"/>
    <property type="molecule type" value="Genomic_DNA"/>
</dbReference>
<name>A0A397T9X2_9GLOM</name>
<protein>
    <submittedName>
        <fullName evidence="1">Uncharacterized protein</fullName>
    </submittedName>
</protein>
<accession>A0A397T9X2</accession>
<dbReference type="Proteomes" id="UP000265703">
    <property type="component" value="Unassembled WGS sequence"/>
</dbReference>
<sequence length="237" mass="26379">MSYQSSALEDQKIFKKVGGDSEETRVIVGDIEKTIIVDVKEGILMKENTDRKKDIQEEINKTYKAWCDSQDENEQADFKCTTILNTEPVSGKSLLEPINTLTSKPALYWTREDVIPIVELLAGKIGVDGTGDNFEGANAFLTIGTALKKFLCDHSDLRGMLDPIYVVAGIDGQLIPQLRLNNYPSVGGPLPFMTSNVWVFTGNQRNANAHHFIGVLQIQVNGIRCFLFHTSFIAAYF</sequence>
<proteinExistence type="predicted"/>
<evidence type="ECO:0000313" key="2">
    <source>
        <dbReference type="Proteomes" id="UP000265703"/>
    </source>
</evidence>
<keyword evidence="2" id="KW-1185">Reference proteome</keyword>